<dbReference type="Pfam" id="PF00441">
    <property type="entry name" value="Acyl-CoA_dh_1"/>
    <property type="match status" value="1"/>
</dbReference>
<proteinExistence type="inferred from homology"/>
<dbReference type="PANTHER" id="PTHR43292:SF4">
    <property type="entry name" value="ACYL-COA DEHYDROGENASE FADE34"/>
    <property type="match status" value="1"/>
</dbReference>
<dbReference type="GO" id="GO:0050660">
    <property type="term" value="F:flavin adenine dinucleotide binding"/>
    <property type="evidence" value="ECO:0007669"/>
    <property type="project" value="InterPro"/>
</dbReference>
<dbReference type="InterPro" id="IPR009100">
    <property type="entry name" value="AcylCoA_DH/oxidase_NM_dom_sf"/>
</dbReference>
<keyword evidence="3 6" id="KW-0285">Flavoprotein</keyword>
<dbReference type="InterPro" id="IPR052161">
    <property type="entry name" value="Mycobact_Acyl-CoA_DH"/>
</dbReference>
<evidence type="ECO:0000259" key="7">
    <source>
        <dbReference type="Pfam" id="PF00441"/>
    </source>
</evidence>
<dbReference type="PANTHER" id="PTHR43292">
    <property type="entry name" value="ACYL-COA DEHYDROGENASE"/>
    <property type="match status" value="1"/>
</dbReference>
<evidence type="ECO:0000256" key="6">
    <source>
        <dbReference type="RuleBase" id="RU362125"/>
    </source>
</evidence>
<dbReference type="InterPro" id="IPR036250">
    <property type="entry name" value="AcylCo_DH-like_C"/>
</dbReference>
<name>A0AA37PW34_9MYCO</name>
<feature type="domain" description="Acyl-CoA dehydrogenase/oxidase N-terminal" evidence="9">
    <location>
        <begin position="9"/>
        <end position="121"/>
    </location>
</feature>
<dbReference type="InterPro" id="IPR037069">
    <property type="entry name" value="AcylCoA_DH/ox_N_sf"/>
</dbReference>
<feature type="domain" description="Acyl-CoA oxidase/dehydrogenase middle" evidence="8">
    <location>
        <begin position="125"/>
        <end position="216"/>
    </location>
</feature>
<dbReference type="InterPro" id="IPR009075">
    <property type="entry name" value="AcylCo_DH/oxidase_C"/>
</dbReference>
<sequence length="397" mass="43158">MELRDRPAEAEFRATARAWLLATLPQLGGPEPPHLEDKLDYWRTWQRLLYDAGYAGLSWPKEYGGGGADAKLRAIFNEELDRAGAPERLNIIGEDFAGPTVIEFGTPAQQERYLRPILTGEEIWCQLFSEPEAGSDLASLRTSATKVDGGWRIQGQKIWTSRAQLAAHAILLARTGGGPRHRGITYFLLAMDSPGVQVRPLAHMLGEAEFNEVFLDGVFIPDDCVIGEVDGGWRVAMGTLAFERVAIATGRVNTTRAVSDLIHEIATHTGDDGRPLGADPLVRQRIADLYGRALVHYLIGQRVITGAAGEGPPGPVTSIGKLYFCPLVEDIADFGLELDAMGGQFALAEKGAADPSSTDQQRWLRLAYQARGTAIAGGSTFIQRNIVAERILGMPKS</sequence>
<evidence type="ECO:0000256" key="2">
    <source>
        <dbReference type="ARBA" id="ARBA00009347"/>
    </source>
</evidence>
<dbReference type="Pfam" id="PF02771">
    <property type="entry name" value="Acyl-CoA_dh_N"/>
    <property type="match status" value="1"/>
</dbReference>
<evidence type="ECO:0000259" key="9">
    <source>
        <dbReference type="Pfam" id="PF02771"/>
    </source>
</evidence>
<dbReference type="Gene3D" id="1.10.540.10">
    <property type="entry name" value="Acyl-CoA dehydrogenase/oxidase, N-terminal domain"/>
    <property type="match status" value="1"/>
</dbReference>
<evidence type="ECO:0000256" key="4">
    <source>
        <dbReference type="ARBA" id="ARBA00022827"/>
    </source>
</evidence>
<comment type="similarity">
    <text evidence="2 6">Belongs to the acyl-CoA dehydrogenase family.</text>
</comment>
<dbReference type="InterPro" id="IPR006091">
    <property type="entry name" value="Acyl-CoA_Oxase/DH_mid-dom"/>
</dbReference>
<evidence type="ECO:0000313" key="11">
    <source>
        <dbReference type="Proteomes" id="UP001165663"/>
    </source>
</evidence>
<protein>
    <submittedName>
        <fullName evidence="10">Acyl-CoA dehydrogenase</fullName>
    </submittedName>
</protein>
<evidence type="ECO:0000313" key="10">
    <source>
        <dbReference type="EMBL" id="GLB82918.1"/>
    </source>
</evidence>
<keyword evidence="4 6" id="KW-0274">FAD</keyword>
<dbReference type="InterPro" id="IPR046373">
    <property type="entry name" value="Acyl-CoA_Oxase/DH_mid-dom_sf"/>
</dbReference>
<accession>A0AA37PW34</accession>
<gene>
    <name evidence="10" type="ORF">SRL2020028_21740</name>
</gene>
<dbReference type="RefSeq" id="WP_084042511.1">
    <property type="nucleotide sequence ID" value="NZ_BRXE01000017.1"/>
</dbReference>
<dbReference type="Proteomes" id="UP001165663">
    <property type="component" value="Unassembled WGS sequence"/>
</dbReference>
<evidence type="ECO:0000259" key="8">
    <source>
        <dbReference type="Pfam" id="PF02770"/>
    </source>
</evidence>
<dbReference type="Gene3D" id="1.20.140.10">
    <property type="entry name" value="Butyryl-CoA Dehydrogenase, subunit A, domain 3"/>
    <property type="match status" value="1"/>
</dbReference>
<organism evidence="10 11">
    <name type="scientific">Mycobacterium kiyosense</name>
    <dbReference type="NCBI Taxonomy" id="2871094"/>
    <lineage>
        <taxon>Bacteria</taxon>
        <taxon>Bacillati</taxon>
        <taxon>Actinomycetota</taxon>
        <taxon>Actinomycetes</taxon>
        <taxon>Mycobacteriales</taxon>
        <taxon>Mycobacteriaceae</taxon>
        <taxon>Mycobacterium</taxon>
    </lineage>
</organism>
<evidence type="ECO:0000256" key="3">
    <source>
        <dbReference type="ARBA" id="ARBA00022630"/>
    </source>
</evidence>
<evidence type="ECO:0000256" key="1">
    <source>
        <dbReference type="ARBA" id="ARBA00001974"/>
    </source>
</evidence>
<evidence type="ECO:0000256" key="5">
    <source>
        <dbReference type="ARBA" id="ARBA00023002"/>
    </source>
</evidence>
<dbReference type="InterPro" id="IPR013786">
    <property type="entry name" value="AcylCoA_DH/ox_N"/>
</dbReference>
<dbReference type="Gene3D" id="2.40.110.10">
    <property type="entry name" value="Butyryl-CoA Dehydrogenase, subunit A, domain 2"/>
    <property type="match status" value="1"/>
</dbReference>
<reference evidence="10" key="1">
    <citation type="submission" date="2022-07" db="EMBL/GenBank/DDBJ databases">
        <title>Mycobacterium kiyosense sp. nov., scotochromogenic slow-glowing species isolated from respiratory specimens.</title>
        <authorList>
            <person name="Fukano H."/>
            <person name="Kazumi Y."/>
            <person name="Sakagami N."/>
            <person name="Ato M."/>
            <person name="Mitarai S."/>
            <person name="Hoshino Y."/>
        </authorList>
    </citation>
    <scope>NUCLEOTIDE SEQUENCE</scope>
    <source>
        <strain evidence="10">SRL2020-028</strain>
    </source>
</reference>
<dbReference type="EMBL" id="BRXE01000017">
    <property type="protein sequence ID" value="GLB82918.1"/>
    <property type="molecule type" value="Genomic_DNA"/>
</dbReference>
<keyword evidence="5 6" id="KW-0560">Oxidoreductase</keyword>
<dbReference type="FunFam" id="2.40.110.10:FF:000011">
    <property type="entry name" value="Acyl-CoA dehydrogenase FadE34"/>
    <property type="match status" value="1"/>
</dbReference>
<dbReference type="GO" id="GO:0016627">
    <property type="term" value="F:oxidoreductase activity, acting on the CH-CH group of donors"/>
    <property type="evidence" value="ECO:0007669"/>
    <property type="project" value="InterPro"/>
</dbReference>
<comment type="caution">
    <text evidence="10">The sequence shown here is derived from an EMBL/GenBank/DDBJ whole genome shotgun (WGS) entry which is preliminary data.</text>
</comment>
<comment type="cofactor">
    <cofactor evidence="1 6">
        <name>FAD</name>
        <dbReference type="ChEBI" id="CHEBI:57692"/>
    </cofactor>
</comment>
<dbReference type="GO" id="GO:0005886">
    <property type="term" value="C:plasma membrane"/>
    <property type="evidence" value="ECO:0007669"/>
    <property type="project" value="TreeGrafter"/>
</dbReference>
<feature type="domain" description="Acyl-CoA dehydrogenase/oxidase C-terminal" evidence="7">
    <location>
        <begin position="231"/>
        <end position="392"/>
    </location>
</feature>
<dbReference type="AlphaFoldDB" id="A0AA37PW34"/>
<dbReference type="SUPFAM" id="SSF47203">
    <property type="entry name" value="Acyl-CoA dehydrogenase C-terminal domain-like"/>
    <property type="match status" value="1"/>
</dbReference>
<dbReference type="SUPFAM" id="SSF56645">
    <property type="entry name" value="Acyl-CoA dehydrogenase NM domain-like"/>
    <property type="match status" value="1"/>
</dbReference>
<dbReference type="Pfam" id="PF02770">
    <property type="entry name" value="Acyl-CoA_dh_M"/>
    <property type="match status" value="1"/>
</dbReference>